<dbReference type="GO" id="GO:0030154">
    <property type="term" value="P:cell differentiation"/>
    <property type="evidence" value="ECO:0007669"/>
    <property type="project" value="UniProtKB-KW"/>
</dbReference>
<keyword evidence="4 5" id="KW-0287">Flowering</keyword>
<keyword evidence="6" id="KW-0175">Coiled coil</keyword>
<accession>A0AAV2CK83</accession>
<dbReference type="AlphaFoldDB" id="A0AAV2CK83"/>
<evidence type="ECO:0000256" key="2">
    <source>
        <dbReference type="ARBA" id="ARBA00022473"/>
    </source>
</evidence>
<keyword evidence="2 5" id="KW-0217">Developmental protein</keyword>
<evidence type="ECO:0000256" key="7">
    <source>
        <dbReference type="SAM" id="MobiDB-lite"/>
    </source>
</evidence>
<dbReference type="Proteomes" id="UP001497516">
    <property type="component" value="Chromosome 1"/>
</dbReference>
<feature type="coiled-coil region" evidence="6">
    <location>
        <begin position="214"/>
        <end position="349"/>
    </location>
</feature>
<evidence type="ECO:0000256" key="5">
    <source>
        <dbReference type="RuleBase" id="RU364012"/>
    </source>
</evidence>
<feature type="region of interest" description="Disordered" evidence="7">
    <location>
        <begin position="419"/>
        <end position="443"/>
    </location>
</feature>
<evidence type="ECO:0000313" key="8">
    <source>
        <dbReference type="EMBL" id="CAL1356327.1"/>
    </source>
</evidence>
<evidence type="ECO:0000313" key="9">
    <source>
        <dbReference type="Proteomes" id="UP001497516"/>
    </source>
</evidence>
<feature type="coiled-coil region" evidence="6">
    <location>
        <begin position="48"/>
        <end position="167"/>
    </location>
</feature>
<evidence type="ECO:0000256" key="4">
    <source>
        <dbReference type="ARBA" id="ARBA00023089"/>
    </source>
</evidence>
<comment type="similarity">
    <text evidence="1 5">Belongs to the Frigida family.</text>
</comment>
<organism evidence="8 9">
    <name type="scientific">Linum trigynum</name>
    <dbReference type="NCBI Taxonomy" id="586398"/>
    <lineage>
        <taxon>Eukaryota</taxon>
        <taxon>Viridiplantae</taxon>
        <taxon>Streptophyta</taxon>
        <taxon>Embryophyta</taxon>
        <taxon>Tracheophyta</taxon>
        <taxon>Spermatophyta</taxon>
        <taxon>Magnoliopsida</taxon>
        <taxon>eudicotyledons</taxon>
        <taxon>Gunneridae</taxon>
        <taxon>Pentapetalae</taxon>
        <taxon>rosids</taxon>
        <taxon>fabids</taxon>
        <taxon>Malpighiales</taxon>
        <taxon>Linaceae</taxon>
        <taxon>Linum</taxon>
    </lineage>
</organism>
<dbReference type="PANTHER" id="PTHR31791:SF37">
    <property type="entry name" value="A_TM021B04.7 PROTEIN"/>
    <property type="match status" value="1"/>
</dbReference>
<dbReference type="InterPro" id="IPR012474">
    <property type="entry name" value="Frigida"/>
</dbReference>
<evidence type="ECO:0000256" key="1">
    <source>
        <dbReference type="ARBA" id="ARBA00008956"/>
    </source>
</evidence>
<proteinExistence type="inferred from homology"/>
<dbReference type="GO" id="GO:0009908">
    <property type="term" value="P:flower development"/>
    <property type="evidence" value="ECO:0007669"/>
    <property type="project" value="UniProtKB-KW"/>
</dbReference>
<dbReference type="Pfam" id="PF07899">
    <property type="entry name" value="Frigida"/>
    <property type="match status" value="1"/>
</dbReference>
<dbReference type="EMBL" id="OZ034813">
    <property type="protein sequence ID" value="CAL1356327.1"/>
    <property type="molecule type" value="Genomic_DNA"/>
</dbReference>
<reference evidence="8 9" key="1">
    <citation type="submission" date="2024-04" db="EMBL/GenBank/DDBJ databases">
        <authorList>
            <person name="Fracassetti M."/>
        </authorList>
    </citation>
    <scope>NUCLEOTIDE SEQUENCE [LARGE SCALE GENOMIC DNA]</scope>
</reference>
<dbReference type="PANTHER" id="PTHR31791">
    <property type="entry name" value="FRIGIDA-LIKE PROTEIN 3-RELATED"/>
    <property type="match status" value="1"/>
</dbReference>
<sequence>MAASEFSTGCYSSELIPPHIRATLRQLHCHSSLIASSARHYQEIEAHLDSAAATMDERRRELELKEKELEIARTAVERRSLELDAREEAFELVQKKEIANMRKHMEAEKESVERNLRELEEKEEELEMLGSYIEERGIVVREKELAVEAKEKEIERISIDLKSREGELEKNLGELRAKGEGFIEETESGIHDHNNPRSLRKSFEEQPKELEISRKEMETVATSLSNTISELQAKEKQLIKVRNLIAQYTVECELKEKQLCMADRVLQDKERDLGSVQQVLEERREELVGKEKILGYLRNCLAEQSNELDLRRNEMEKITKLLSVSSSELRSKEREIAEARNSITVCNAEYELKEKQLGMVVEKLQLKEKEMCSVQHRLEECGQELESKQNLLGSLLSILDLLREKVGAKEEELGSLQKSIDEQRNQKEAGTVDGALPCESNPDSPLKETSLPYLIDDEISTAIQQSPDPAKMILDQLKESMSQIDAKKYNQTVVRKCIVTLEQLLGVSGKVSPEMEEAATRLAIAWRGYLSQAAHGTVDVLAFLLFVAAFGVGSHFEAEDTLQLVEEIAHHERAPELCRSIGLAKWIPGLIQRLSEKNMHMEAIRFTLAFKLAEKFPPNLFLLDYLEKTRIFENGNDLLESQCQALNNHLDSLKVISQRVAGFGLDPSFLNQKISNHLQELETGVGRKRSCLIATGLVIQSPLHAGATLSGNILELGSWNQQGQSNKRPKKS</sequence>
<protein>
    <recommendedName>
        <fullName evidence="5">FRIGIDA-like protein</fullName>
    </recommendedName>
</protein>
<gene>
    <name evidence="8" type="ORF">LTRI10_LOCUS4036</name>
</gene>
<evidence type="ECO:0000256" key="6">
    <source>
        <dbReference type="SAM" id="Coils"/>
    </source>
</evidence>
<keyword evidence="3 5" id="KW-0221">Differentiation</keyword>
<keyword evidence="9" id="KW-1185">Reference proteome</keyword>
<evidence type="ECO:0000256" key="3">
    <source>
        <dbReference type="ARBA" id="ARBA00022782"/>
    </source>
</evidence>
<name>A0AAV2CK83_9ROSI</name>